<reference evidence="1 2" key="1">
    <citation type="journal article" date="2023" name="Plants (Basel)">
        <title>Bridging the Gap: Combining Genomics and Transcriptomics Approaches to Understand Stylosanthes scabra, an Orphan Legume from the Brazilian Caatinga.</title>
        <authorList>
            <person name="Ferreira-Neto J.R.C."/>
            <person name="da Silva M.D."/>
            <person name="Binneck E."/>
            <person name="de Melo N.F."/>
            <person name="da Silva R.H."/>
            <person name="de Melo A.L.T.M."/>
            <person name="Pandolfi V."/>
            <person name="Bustamante F.O."/>
            <person name="Brasileiro-Vidal A.C."/>
            <person name="Benko-Iseppon A.M."/>
        </authorList>
    </citation>
    <scope>NUCLEOTIDE SEQUENCE [LARGE SCALE GENOMIC DNA]</scope>
    <source>
        <tissue evidence="1">Leaves</tissue>
    </source>
</reference>
<accession>A0ABU6ZWJ9</accession>
<evidence type="ECO:0000313" key="2">
    <source>
        <dbReference type="Proteomes" id="UP001341840"/>
    </source>
</evidence>
<sequence length="131" mass="15162">MLGKFVHYRHNLKDFVEQFFRCLYQVRAREAHSDMVSAVGNLVLQSPLHALERSTASVLTRKIFLLFRPTLSRACTLKVMGRTYTPSCAIYTVSQSSTSLKEWQLSLYEKLIVFKWSCLRMESLGILCAHR</sequence>
<proteinExistence type="predicted"/>
<comment type="caution">
    <text evidence="1">The sequence shown here is derived from an EMBL/GenBank/DDBJ whole genome shotgun (WGS) entry which is preliminary data.</text>
</comment>
<name>A0ABU6ZWJ9_9FABA</name>
<evidence type="ECO:0000313" key="1">
    <source>
        <dbReference type="EMBL" id="MED6226407.1"/>
    </source>
</evidence>
<dbReference type="Proteomes" id="UP001341840">
    <property type="component" value="Unassembled WGS sequence"/>
</dbReference>
<protein>
    <submittedName>
        <fullName evidence="1">Uncharacterized protein</fullName>
    </submittedName>
</protein>
<keyword evidence="2" id="KW-1185">Reference proteome</keyword>
<gene>
    <name evidence="1" type="ORF">PIB30_103432</name>
</gene>
<organism evidence="1 2">
    <name type="scientific">Stylosanthes scabra</name>
    <dbReference type="NCBI Taxonomy" id="79078"/>
    <lineage>
        <taxon>Eukaryota</taxon>
        <taxon>Viridiplantae</taxon>
        <taxon>Streptophyta</taxon>
        <taxon>Embryophyta</taxon>
        <taxon>Tracheophyta</taxon>
        <taxon>Spermatophyta</taxon>
        <taxon>Magnoliopsida</taxon>
        <taxon>eudicotyledons</taxon>
        <taxon>Gunneridae</taxon>
        <taxon>Pentapetalae</taxon>
        <taxon>rosids</taxon>
        <taxon>fabids</taxon>
        <taxon>Fabales</taxon>
        <taxon>Fabaceae</taxon>
        <taxon>Papilionoideae</taxon>
        <taxon>50 kb inversion clade</taxon>
        <taxon>dalbergioids sensu lato</taxon>
        <taxon>Dalbergieae</taxon>
        <taxon>Pterocarpus clade</taxon>
        <taxon>Stylosanthes</taxon>
    </lineage>
</organism>
<dbReference type="EMBL" id="JASCZI010275222">
    <property type="protein sequence ID" value="MED6226407.1"/>
    <property type="molecule type" value="Genomic_DNA"/>
</dbReference>